<dbReference type="GO" id="GO:0003700">
    <property type="term" value="F:DNA-binding transcription factor activity"/>
    <property type="evidence" value="ECO:0007669"/>
    <property type="project" value="InterPro"/>
</dbReference>
<dbReference type="Proteomes" id="UP000467201">
    <property type="component" value="Chromosome"/>
</dbReference>
<dbReference type="InterPro" id="IPR036388">
    <property type="entry name" value="WH-like_DNA-bd_sf"/>
</dbReference>
<name>A0A1X1T2V3_9MYCO</name>
<dbReference type="InterPro" id="IPR000835">
    <property type="entry name" value="HTH_MarR-typ"/>
</dbReference>
<dbReference type="STRING" id="126673.AWC01_13940"/>
<evidence type="ECO:0000313" key="4">
    <source>
        <dbReference type="Proteomes" id="UP000193564"/>
    </source>
</evidence>
<sequence length="159" mass="17340">MYMESLSGVGSSARDVSLSWSQISMFAAAVDARLGKWLADTCRFGLTEYRALLLLSGAPERELRIHDLAEQVGLNQSSVTRLLGRLEAKSLTYRDTCPDDGRGVFAVITEKGLDLVQELREPFEAKVVETLDDVAALGPALEPRQLSMAFAAIGAHLWA</sequence>
<dbReference type="PANTHER" id="PTHR33164">
    <property type="entry name" value="TRANSCRIPTIONAL REGULATOR, MARR FAMILY"/>
    <property type="match status" value="1"/>
</dbReference>
<dbReference type="SUPFAM" id="SSF46785">
    <property type="entry name" value="Winged helix' DNA-binding domain"/>
    <property type="match status" value="1"/>
</dbReference>
<dbReference type="KEGG" id="mdr:MDOR_11290"/>
<accession>A0A1X1T2V3</accession>
<reference evidence="3 4" key="1">
    <citation type="submission" date="2016-01" db="EMBL/GenBank/DDBJ databases">
        <title>The new phylogeny of the genus Mycobacterium.</title>
        <authorList>
            <person name="Tarcisio F."/>
            <person name="Conor M."/>
            <person name="Antonella G."/>
            <person name="Elisabetta G."/>
            <person name="Giulia F.S."/>
            <person name="Sara T."/>
            <person name="Anna F."/>
            <person name="Clotilde B."/>
            <person name="Roberto B."/>
            <person name="Veronica D.S."/>
            <person name="Fabio R."/>
            <person name="Monica P."/>
            <person name="Olivier J."/>
            <person name="Enrico T."/>
            <person name="Nicola S."/>
        </authorList>
    </citation>
    <scope>NUCLEOTIDE SEQUENCE [LARGE SCALE GENOMIC DNA]</scope>
    <source>
        <strain evidence="3 4">DSM 44339</strain>
    </source>
</reference>
<dbReference type="Pfam" id="PF01047">
    <property type="entry name" value="MarR"/>
    <property type="match status" value="1"/>
</dbReference>
<evidence type="ECO:0000259" key="1">
    <source>
        <dbReference type="PROSITE" id="PS50995"/>
    </source>
</evidence>
<dbReference type="SMART" id="SM00347">
    <property type="entry name" value="HTH_MARR"/>
    <property type="match status" value="1"/>
</dbReference>
<dbReference type="EMBL" id="LQOS01000040">
    <property type="protein sequence ID" value="ORV38657.1"/>
    <property type="molecule type" value="Genomic_DNA"/>
</dbReference>
<dbReference type="AlphaFoldDB" id="A0A1X1T2V3"/>
<dbReference type="Proteomes" id="UP000193564">
    <property type="component" value="Unassembled WGS sequence"/>
</dbReference>
<proteinExistence type="predicted"/>
<dbReference type="InterPro" id="IPR036390">
    <property type="entry name" value="WH_DNA-bd_sf"/>
</dbReference>
<dbReference type="GO" id="GO:0006950">
    <property type="term" value="P:response to stress"/>
    <property type="evidence" value="ECO:0007669"/>
    <property type="project" value="TreeGrafter"/>
</dbReference>
<evidence type="ECO:0000313" key="2">
    <source>
        <dbReference type="EMBL" id="BBZ06960.1"/>
    </source>
</evidence>
<reference evidence="2 5" key="2">
    <citation type="journal article" date="2019" name="Emerg. Microbes Infect.">
        <title>Comprehensive subspecies identification of 175 nontuberculous mycobacteria species based on 7547 genomic profiles.</title>
        <authorList>
            <person name="Matsumoto Y."/>
            <person name="Kinjo T."/>
            <person name="Motooka D."/>
            <person name="Nabeya D."/>
            <person name="Jung N."/>
            <person name="Uechi K."/>
            <person name="Horii T."/>
            <person name="Iida T."/>
            <person name="Fujita J."/>
            <person name="Nakamura S."/>
        </authorList>
    </citation>
    <scope>NUCLEOTIDE SEQUENCE [LARGE SCALE GENOMIC DNA]</scope>
    <source>
        <strain evidence="2 5">JCM 12405</strain>
    </source>
</reference>
<dbReference type="PROSITE" id="PS50995">
    <property type="entry name" value="HTH_MARR_2"/>
    <property type="match status" value="1"/>
</dbReference>
<organism evidence="3 4">
    <name type="scientific">Mycolicibacterium doricum</name>
    <dbReference type="NCBI Taxonomy" id="126673"/>
    <lineage>
        <taxon>Bacteria</taxon>
        <taxon>Bacillati</taxon>
        <taxon>Actinomycetota</taxon>
        <taxon>Actinomycetes</taxon>
        <taxon>Mycobacteriales</taxon>
        <taxon>Mycobacteriaceae</taxon>
        <taxon>Mycolicibacterium</taxon>
    </lineage>
</organism>
<evidence type="ECO:0000313" key="3">
    <source>
        <dbReference type="EMBL" id="ORV38657.1"/>
    </source>
</evidence>
<dbReference type="EMBL" id="AP022605">
    <property type="protein sequence ID" value="BBZ06960.1"/>
    <property type="molecule type" value="Genomic_DNA"/>
</dbReference>
<keyword evidence="4" id="KW-1185">Reference proteome</keyword>
<evidence type="ECO:0000313" key="5">
    <source>
        <dbReference type="Proteomes" id="UP000467201"/>
    </source>
</evidence>
<dbReference type="OrthoDB" id="8635520at2"/>
<protein>
    <submittedName>
        <fullName evidence="2 3">Transcriptional regulator</fullName>
    </submittedName>
</protein>
<dbReference type="PANTHER" id="PTHR33164:SF99">
    <property type="entry name" value="MARR FAMILY REGULATORY PROTEIN"/>
    <property type="match status" value="1"/>
</dbReference>
<dbReference type="Gene3D" id="1.10.10.10">
    <property type="entry name" value="Winged helix-like DNA-binding domain superfamily/Winged helix DNA-binding domain"/>
    <property type="match status" value="1"/>
</dbReference>
<feature type="domain" description="HTH marR-type" evidence="1">
    <location>
        <begin position="1"/>
        <end position="155"/>
    </location>
</feature>
<dbReference type="InterPro" id="IPR039422">
    <property type="entry name" value="MarR/SlyA-like"/>
</dbReference>
<reference evidence="2" key="3">
    <citation type="submission" date="2020-02" db="EMBL/GenBank/DDBJ databases">
        <authorList>
            <person name="Matsumoto Y."/>
            <person name="Motooka D."/>
            <person name="Nakamura S."/>
        </authorList>
    </citation>
    <scope>NUCLEOTIDE SEQUENCE</scope>
    <source>
        <strain evidence="2">JCM 12405</strain>
    </source>
</reference>
<gene>
    <name evidence="3" type="ORF">AWC01_13940</name>
    <name evidence="2" type="ORF">MDOR_11290</name>
</gene>